<evidence type="ECO:0000313" key="1">
    <source>
        <dbReference type="EMBL" id="KAJ9556908.1"/>
    </source>
</evidence>
<dbReference type="Proteomes" id="UP001172457">
    <property type="component" value="Chromosome 3"/>
</dbReference>
<reference evidence="1" key="1">
    <citation type="submission" date="2023-03" db="EMBL/GenBank/DDBJ databases">
        <title>Chromosome-scale reference genome and RAD-based genetic map of yellow starthistle (Centaurea solstitialis) reveal putative structural variation and QTLs associated with invader traits.</title>
        <authorList>
            <person name="Reatini B."/>
            <person name="Cang F.A."/>
            <person name="Jiang Q."/>
            <person name="Mckibben M.T.W."/>
            <person name="Barker M.S."/>
            <person name="Rieseberg L.H."/>
            <person name="Dlugosch K.M."/>
        </authorList>
    </citation>
    <scope>NUCLEOTIDE SEQUENCE</scope>
    <source>
        <strain evidence="1">CAN-66</strain>
        <tissue evidence="1">Leaf</tissue>
    </source>
</reference>
<keyword evidence="2" id="KW-1185">Reference proteome</keyword>
<sequence>MESTEAEFFETTFPYKEKEDQTSNSRKRTLDDTHTHIDSTKHVQTNKGVNSKLLCKSTHKIYKVSFAEDKVRRSPLKTFTEDSYRTNNYSSSRVAAKVFEYKTVKVKISNKFNNKNEGLKAIYTTLNLTDSLRLRHVSRSLSLRGKSVEQHVRSTWGEITVFQRVELHRG</sequence>
<name>A0AA38TH53_9ASTR</name>
<dbReference type="AlphaFoldDB" id="A0AA38TH53"/>
<gene>
    <name evidence="1" type="ORF">OSB04_011522</name>
</gene>
<dbReference type="EMBL" id="JARYMX010000003">
    <property type="protein sequence ID" value="KAJ9556908.1"/>
    <property type="molecule type" value="Genomic_DNA"/>
</dbReference>
<organism evidence="1 2">
    <name type="scientific">Centaurea solstitialis</name>
    <name type="common">yellow star-thistle</name>
    <dbReference type="NCBI Taxonomy" id="347529"/>
    <lineage>
        <taxon>Eukaryota</taxon>
        <taxon>Viridiplantae</taxon>
        <taxon>Streptophyta</taxon>
        <taxon>Embryophyta</taxon>
        <taxon>Tracheophyta</taxon>
        <taxon>Spermatophyta</taxon>
        <taxon>Magnoliopsida</taxon>
        <taxon>eudicotyledons</taxon>
        <taxon>Gunneridae</taxon>
        <taxon>Pentapetalae</taxon>
        <taxon>asterids</taxon>
        <taxon>campanulids</taxon>
        <taxon>Asterales</taxon>
        <taxon>Asteraceae</taxon>
        <taxon>Carduoideae</taxon>
        <taxon>Cardueae</taxon>
        <taxon>Centaureinae</taxon>
        <taxon>Centaurea</taxon>
    </lineage>
</organism>
<evidence type="ECO:0000313" key="2">
    <source>
        <dbReference type="Proteomes" id="UP001172457"/>
    </source>
</evidence>
<protein>
    <submittedName>
        <fullName evidence="1">Uncharacterized protein</fullName>
    </submittedName>
</protein>
<comment type="caution">
    <text evidence="1">The sequence shown here is derived from an EMBL/GenBank/DDBJ whole genome shotgun (WGS) entry which is preliminary data.</text>
</comment>
<accession>A0AA38TH53</accession>
<proteinExistence type="predicted"/>